<gene>
    <name evidence="1" type="ORF">Sjap_008237</name>
</gene>
<reference evidence="1 2" key="1">
    <citation type="submission" date="2024-01" db="EMBL/GenBank/DDBJ databases">
        <title>Genome assemblies of Stephania.</title>
        <authorList>
            <person name="Yang L."/>
        </authorList>
    </citation>
    <scope>NUCLEOTIDE SEQUENCE [LARGE SCALE GENOMIC DNA]</scope>
    <source>
        <strain evidence="1">QJT</strain>
        <tissue evidence="1">Leaf</tissue>
    </source>
</reference>
<keyword evidence="2" id="KW-1185">Reference proteome</keyword>
<protein>
    <submittedName>
        <fullName evidence="1">Uncharacterized protein</fullName>
    </submittedName>
</protein>
<evidence type="ECO:0000313" key="1">
    <source>
        <dbReference type="EMBL" id="KAK9137643.1"/>
    </source>
</evidence>
<accession>A0AAP0JQP2</accession>
<name>A0AAP0JQP2_9MAGN</name>
<sequence>MAATLGFRNDGRHGNRWSGLLRGWIIIEITTVVDSSFFHPFFFEVGVTPLLCSSYVCLCGCV</sequence>
<proteinExistence type="predicted"/>
<comment type="caution">
    <text evidence="1">The sequence shown here is derived from an EMBL/GenBank/DDBJ whole genome shotgun (WGS) entry which is preliminary data.</text>
</comment>
<dbReference type="AlphaFoldDB" id="A0AAP0JQP2"/>
<dbReference type="Proteomes" id="UP001417504">
    <property type="component" value="Unassembled WGS sequence"/>
</dbReference>
<evidence type="ECO:0000313" key="2">
    <source>
        <dbReference type="Proteomes" id="UP001417504"/>
    </source>
</evidence>
<organism evidence="1 2">
    <name type="scientific">Stephania japonica</name>
    <dbReference type="NCBI Taxonomy" id="461633"/>
    <lineage>
        <taxon>Eukaryota</taxon>
        <taxon>Viridiplantae</taxon>
        <taxon>Streptophyta</taxon>
        <taxon>Embryophyta</taxon>
        <taxon>Tracheophyta</taxon>
        <taxon>Spermatophyta</taxon>
        <taxon>Magnoliopsida</taxon>
        <taxon>Ranunculales</taxon>
        <taxon>Menispermaceae</taxon>
        <taxon>Menispermoideae</taxon>
        <taxon>Cissampelideae</taxon>
        <taxon>Stephania</taxon>
    </lineage>
</organism>
<dbReference type="EMBL" id="JBBNAE010000003">
    <property type="protein sequence ID" value="KAK9137643.1"/>
    <property type="molecule type" value="Genomic_DNA"/>
</dbReference>